<sequence length="89" mass="9519">MLLTTIALGALAATLLSPLLLSLLLPARSHRPPPSDIGETYGAASAVLSALALIVIGVQAREMRFAREEAERSHHFQLLQLQIENPVPA</sequence>
<dbReference type="RefSeq" id="WP_132514840.1">
    <property type="nucleotide sequence ID" value="NZ_SMKP01000114.1"/>
</dbReference>
<evidence type="ECO:0000313" key="3">
    <source>
        <dbReference type="Proteomes" id="UP000294543"/>
    </source>
</evidence>
<proteinExistence type="predicted"/>
<name>A0A4R4WFA8_9ACTN</name>
<evidence type="ECO:0000256" key="1">
    <source>
        <dbReference type="SAM" id="Phobius"/>
    </source>
</evidence>
<dbReference type="AlphaFoldDB" id="A0A4R4WFA8"/>
<dbReference type="InterPro" id="IPR045728">
    <property type="entry name" value="DUF6082"/>
</dbReference>
<protein>
    <submittedName>
        <fullName evidence="2">Uncharacterized protein</fullName>
    </submittedName>
</protein>
<reference evidence="2 3" key="1">
    <citation type="submission" date="2019-03" db="EMBL/GenBank/DDBJ databases">
        <title>Draft genome sequences of novel Actinobacteria.</title>
        <authorList>
            <person name="Sahin N."/>
            <person name="Ay H."/>
            <person name="Saygin H."/>
        </authorList>
    </citation>
    <scope>NUCLEOTIDE SEQUENCE [LARGE SCALE GENOMIC DNA]</scope>
    <source>
        <strain evidence="2 3">KC712</strain>
    </source>
</reference>
<keyword evidence="1" id="KW-0472">Membrane</keyword>
<dbReference type="Proteomes" id="UP000294543">
    <property type="component" value="Unassembled WGS sequence"/>
</dbReference>
<accession>A0A4R4WFA8</accession>
<keyword evidence="3" id="KW-1185">Reference proteome</keyword>
<evidence type="ECO:0000313" key="2">
    <source>
        <dbReference type="EMBL" id="TDD15987.1"/>
    </source>
</evidence>
<keyword evidence="1" id="KW-0812">Transmembrane</keyword>
<feature type="transmembrane region" description="Helical" evidence="1">
    <location>
        <begin position="39"/>
        <end position="58"/>
    </location>
</feature>
<dbReference type="EMBL" id="SMKP01000114">
    <property type="protein sequence ID" value="TDD15987.1"/>
    <property type="molecule type" value="Genomic_DNA"/>
</dbReference>
<keyword evidence="1" id="KW-1133">Transmembrane helix</keyword>
<organism evidence="2 3">
    <name type="scientific">Nonomuraea diastatica</name>
    <dbReference type="NCBI Taxonomy" id="1848329"/>
    <lineage>
        <taxon>Bacteria</taxon>
        <taxon>Bacillati</taxon>
        <taxon>Actinomycetota</taxon>
        <taxon>Actinomycetes</taxon>
        <taxon>Streptosporangiales</taxon>
        <taxon>Streptosporangiaceae</taxon>
        <taxon>Nonomuraea</taxon>
    </lineage>
</organism>
<comment type="caution">
    <text evidence="2">The sequence shown here is derived from an EMBL/GenBank/DDBJ whole genome shotgun (WGS) entry which is preliminary data.</text>
</comment>
<dbReference type="Pfam" id="PF19560">
    <property type="entry name" value="DUF6082"/>
    <property type="match status" value="1"/>
</dbReference>
<gene>
    <name evidence="2" type="ORF">E1294_32740</name>
</gene>